<dbReference type="InterPro" id="IPR004378">
    <property type="entry name" value="F420H2_quin_Rdtase"/>
</dbReference>
<comment type="catalytic activity">
    <reaction evidence="2">
        <text>oxidized coenzyme F420-(gamma-L-Glu)(n) + a quinol + H(+) = reduced coenzyme F420-(gamma-L-Glu)(n) + a quinone</text>
        <dbReference type="Rhea" id="RHEA:39663"/>
        <dbReference type="Rhea" id="RHEA-COMP:12939"/>
        <dbReference type="Rhea" id="RHEA-COMP:14378"/>
        <dbReference type="ChEBI" id="CHEBI:15378"/>
        <dbReference type="ChEBI" id="CHEBI:24646"/>
        <dbReference type="ChEBI" id="CHEBI:132124"/>
        <dbReference type="ChEBI" id="CHEBI:133980"/>
        <dbReference type="ChEBI" id="CHEBI:139511"/>
    </reaction>
</comment>
<reference evidence="3" key="1">
    <citation type="submission" date="2021-03" db="EMBL/GenBank/DDBJ databases">
        <authorList>
            <person name="Kanchanasin P."/>
            <person name="Saeng-In P."/>
            <person name="Phongsopitanun W."/>
            <person name="Yuki M."/>
            <person name="Kudo T."/>
            <person name="Ohkuma M."/>
            <person name="Tanasupawat S."/>
        </authorList>
    </citation>
    <scope>NUCLEOTIDE SEQUENCE</scope>
    <source>
        <strain evidence="3">GKU 128</strain>
    </source>
</reference>
<dbReference type="Pfam" id="PF04075">
    <property type="entry name" value="F420H2_quin_red"/>
    <property type="match status" value="1"/>
</dbReference>
<evidence type="ECO:0000256" key="1">
    <source>
        <dbReference type="ARBA" id="ARBA00008710"/>
    </source>
</evidence>
<dbReference type="NCBIfam" id="TIGR00026">
    <property type="entry name" value="hi_GC_TIGR00026"/>
    <property type="match status" value="1"/>
</dbReference>
<dbReference type="AlphaFoldDB" id="A0A939T9U8"/>
<dbReference type="GO" id="GO:0005886">
    <property type="term" value="C:plasma membrane"/>
    <property type="evidence" value="ECO:0007669"/>
    <property type="project" value="TreeGrafter"/>
</dbReference>
<accession>A0A939T9U8</accession>
<comment type="caution">
    <text evidence="3">The sequence shown here is derived from an EMBL/GenBank/DDBJ whole genome shotgun (WGS) entry which is preliminary data.</text>
</comment>
<evidence type="ECO:0000256" key="2">
    <source>
        <dbReference type="ARBA" id="ARBA00049106"/>
    </source>
</evidence>
<dbReference type="SUPFAM" id="SSF50475">
    <property type="entry name" value="FMN-binding split barrel"/>
    <property type="match status" value="1"/>
</dbReference>
<dbReference type="GO" id="GO:0016491">
    <property type="term" value="F:oxidoreductase activity"/>
    <property type="evidence" value="ECO:0007669"/>
    <property type="project" value="InterPro"/>
</dbReference>
<proteinExistence type="inferred from homology"/>
<dbReference type="PANTHER" id="PTHR39428">
    <property type="entry name" value="F420H(2)-DEPENDENT QUINONE REDUCTASE RV1261C"/>
    <property type="match status" value="1"/>
</dbReference>
<organism evidence="3 4">
    <name type="scientific">Actinomadura barringtoniae</name>
    <dbReference type="NCBI Taxonomy" id="1427535"/>
    <lineage>
        <taxon>Bacteria</taxon>
        <taxon>Bacillati</taxon>
        <taxon>Actinomycetota</taxon>
        <taxon>Actinomycetes</taxon>
        <taxon>Streptosporangiales</taxon>
        <taxon>Thermomonosporaceae</taxon>
        <taxon>Actinomadura</taxon>
    </lineage>
</organism>
<name>A0A939T9U8_9ACTN</name>
<dbReference type="GO" id="GO:0070967">
    <property type="term" value="F:coenzyme F420 binding"/>
    <property type="evidence" value="ECO:0007669"/>
    <property type="project" value="TreeGrafter"/>
</dbReference>
<protein>
    <submittedName>
        <fullName evidence="3">Nitroreductase family deazaflavin-dependent oxidoreductase</fullName>
    </submittedName>
</protein>
<gene>
    <name evidence="3" type="ORF">J4573_51065</name>
</gene>
<evidence type="ECO:0000313" key="3">
    <source>
        <dbReference type="EMBL" id="MBO2455498.1"/>
    </source>
</evidence>
<sequence>MTLAQRTLRPLFQRISGSPTFSKVGPKIVPPLDRFLHKVTGGRMLMGQALVPSLVLTTTGAKSGQPRQAPLACMPEDGGTWVVVGSNFGREKHPAWTGNLLKHPDAEVSFRGRTVPVTAKLLTDAEREEVWPELLKVWPVYDTYVERVDRQLRVFRLTPR</sequence>
<dbReference type="InterPro" id="IPR012349">
    <property type="entry name" value="Split_barrel_FMN-bd"/>
</dbReference>
<keyword evidence="4" id="KW-1185">Reference proteome</keyword>
<evidence type="ECO:0000313" key="4">
    <source>
        <dbReference type="Proteomes" id="UP000669179"/>
    </source>
</evidence>
<comment type="similarity">
    <text evidence="1">Belongs to the F420H(2)-dependent quinone reductase family.</text>
</comment>
<dbReference type="Gene3D" id="2.30.110.10">
    <property type="entry name" value="Electron Transport, Fmn-binding Protein, Chain A"/>
    <property type="match status" value="1"/>
</dbReference>
<dbReference type="Proteomes" id="UP000669179">
    <property type="component" value="Unassembled WGS sequence"/>
</dbReference>
<dbReference type="EMBL" id="JAGEOJ010000037">
    <property type="protein sequence ID" value="MBO2455498.1"/>
    <property type="molecule type" value="Genomic_DNA"/>
</dbReference>
<dbReference type="PANTHER" id="PTHR39428:SF1">
    <property type="entry name" value="F420H(2)-DEPENDENT QUINONE REDUCTASE RV1261C"/>
    <property type="match status" value="1"/>
</dbReference>